<dbReference type="AlphaFoldDB" id="A0A836CG45"/>
<dbReference type="SUPFAM" id="SSF88874">
    <property type="entry name" value="Receptor-binding domain of short tail fibre protein gp12"/>
    <property type="match status" value="1"/>
</dbReference>
<dbReference type="InterPro" id="IPR037053">
    <property type="entry name" value="Phage_tail_collar_dom_sf"/>
</dbReference>
<gene>
    <name evidence="2" type="ORF">JKP88DRAFT_163550</name>
</gene>
<dbReference type="Proteomes" id="UP000664859">
    <property type="component" value="Unassembled WGS sequence"/>
</dbReference>
<keyword evidence="3" id="KW-1185">Reference proteome</keyword>
<dbReference type="Pfam" id="PF07484">
    <property type="entry name" value="Collar"/>
    <property type="match status" value="1"/>
</dbReference>
<evidence type="ECO:0000313" key="3">
    <source>
        <dbReference type="Proteomes" id="UP000664859"/>
    </source>
</evidence>
<accession>A0A836CG45</accession>
<dbReference type="Gene3D" id="3.90.1340.10">
    <property type="entry name" value="Phage tail collar domain"/>
    <property type="match status" value="1"/>
</dbReference>
<proteinExistence type="predicted"/>
<dbReference type="OrthoDB" id="10062874at2759"/>
<sequence>MPTGTILQYAAGTAPAGFLACDGSTVSRTTYSTLFAVIGTTYNVGTPASTHFMLPDMRGRVPIMRDTTVTTFNALAKSGGATSVTLSVAQLPSHSHTVSDPTHAHTIYDPGHTHSTTGIGIYAASTGITLGNTGSGSAVSILPPYLVLYYIIKV</sequence>
<evidence type="ECO:0000313" key="2">
    <source>
        <dbReference type="EMBL" id="KAG5183983.1"/>
    </source>
</evidence>
<dbReference type="EMBL" id="JAFCMP010000179">
    <property type="protein sequence ID" value="KAG5183983.1"/>
    <property type="molecule type" value="Genomic_DNA"/>
</dbReference>
<name>A0A836CG45_9STRA</name>
<feature type="domain" description="Phage tail collar" evidence="1">
    <location>
        <begin position="4"/>
        <end position="62"/>
    </location>
</feature>
<protein>
    <recommendedName>
        <fullName evidence="1">Phage tail collar domain-containing protein</fullName>
    </recommendedName>
</protein>
<evidence type="ECO:0000259" key="1">
    <source>
        <dbReference type="Pfam" id="PF07484"/>
    </source>
</evidence>
<comment type="caution">
    <text evidence="2">The sequence shown here is derived from an EMBL/GenBank/DDBJ whole genome shotgun (WGS) entry which is preliminary data.</text>
</comment>
<dbReference type="InterPro" id="IPR011083">
    <property type="entry name" value="Phage_tail_collar_dom"/>
</dbReference>
<reference evidence="2" key="1">
    <citation type="submission" date="2021-02" db="EMBL/GenBank/DDBJ databases">
        <title>First Annotated Genome of the Yellow-green Alga Tribonema minus.</title>
        <authorList>
            <person name="Mahan K.M."/>
        </authorList>
    </citation>
    <scope>NUCLEOTIDE SEQUENCE</scope>
    <source>
        <strain evidence="2">UTEX B ZZ1240</strain>
    </source>
</reference>
<organism evidence="2 3">
    <name type="scientific">Tribonema minus</name>
    <dbReference type="NCBI Taxonomy" id="303371"/>
    <lineage>
        <taxon>Eukaryota</taxon>
        <taxon>Sar</taxon>
        <taxon>Stramenopiles</taxon>
        <taxon>Ochrophyta</taxon>
        <taxon>PX clade</taxon>
        <taxon>Xanthophyceae</taxon>
        <taxon>Tribonematales</taxon>
        <taxon>Tribonemataceae</taxon>
        <taxon>Tribonema</taxon>
    </lineage>
</organism>